<evidence type="ECO:0000313" key="6">
    <source>
        <dbReference type="Proteomes" id="UP000604046"/>
    </source>
</evidence>
<dbReference type="PANTHER" id="PTHR12378">
    <property type="entry name" value="DESUMOYLATING ISOPEPTIDASE"/>
    <property type="match status" value="1"/>
</dbReference>
<keyword evidence="6" id="KW-1185">Reference proteome</keyword>
<evidence type="ECO:0000259" key="4">
    <source>
        <dbReference type="PROSITE" id="PS51858"/>
    </source>
</evidence>
<dbReference type="Proteomes" id="UP000604046">
    <property type="component" value="Unassembled WGS sequence"/>
</dbReference>
<organism evidence="5 6">
    <name type="scientific">Symbiodinium natans</name>
    <dbReference type="NCBI Taxonomy" id="878477"/>
    <lineage>
        <taxon>Eukaryota</taxon>
        <taxon>Sar</taxon>
        <taxon>Alveolata</taxon>
        <taxon>Dinophyceae</taxon>
        <taxon>Suessiales</taxon>
        <taxon>Symbiodiniaceae</taxon>
        <taxon>Symbiodinium</taxon>
    </lineage>
</organism>
<reference evidence="5" key="1">
    <citation type="submission" date="2021-02" db="EMBL/GenBank/DDBJ databases">
        <authorList>
            <person name="Dougan E. K."/>
            <person name="Rhodes N."/>
            <person name="Thang M."/>
            <person name="Chan C."/>
        </authorList>
    </citation>
    <scope>NUCLEOTIDE SEQUENCE</scope>
</reference>
<protein>
    <recommendedName>
        <fullName evidence="4">PPPDE domain-containing protein</fullName>
    </recommendedName>
</protein>
<evidence type="ECO:0000256" key="1">
    <source>
        <dbReference type="ARBA" id="ARBA00008140"/>
    </source>
</evidence>
<sequence>MECFRWLWAKPEVCCPFGAAFSRILAEVKAAEDAPMRETPVFLNVYDVAASVHWINSLFANHYSPLKLGGAFHVAVQIGNEEWSYGYRQRGTGVYRMMPRSLPHYRESVELIPTKLSEQEIARLYYFLAQQWPGCEYNLLQRNCCHFASEVSLLLGAGDLPEWTFRFADLGCAAAQAIGLLETSAVISGI</sequence>
<dbReference type="SMART" id="SM01179">
    <property type="entry name" value="DUF862"/>
    <property type="match status" value="1"/>
</dbReference>
<dbReference type="PANTHER" id="PTHR12378:SF9">
    <property type="entry name" value="OS06G0107000 PROTEIN"/>
    <property type="match status" value="1"/>
</dbReference>
<name>A0A812TJR1_9DINO</name>
<feature type="domain" description="PPPDE" evidence="4">
    <location>
        <begin position="39"/>
        <end position="179"/>
    </location>
</feature>
<evidence type="ECO:0000256" key="3">
    <source>
        <dbReference type="ARBA" id="ARBA00022801"/>
    </source>
</evidence>
<dbReference type="EMBL" id="CAJNDS010002595">
    <property type="protein sequence ID" value="CAE7538859.1"/>
    <property type="molecule type" value="Genomic_DNA"/>
</dbReference>
<proteinExistence type="inferred from homology"/>
<keyword evidence="3" id="KW-0378">Hydrolase</keyword>
<gene>
    <name evidence="5" type="ORF">SNAT2548_LOCUS30215</name>
</gene>
<dbReference type="AlphaFoldDB" id="A0A812TJR1"/>
<comment type="caution">
    <text evidence="5">The sequence shown here is derived from an EMBL/GenBank/DDBJ whole genome shotgun (WGS) entry which is preliminary data.</text>
</comment>
<dbReference type="GO" id="GO:0006508">
    <property type="term" value="P:proteolysis"/>
    <property type="evidence" value="ECO:0007669"/>
    <property type="project" value="UniProtKB-KW"/>
</dbReference>
<dbReference type="GO" id="GO:0016579">
    <property type="term" value="P:protein deubiquitination"/>
    <property type="evidence" value="ECO:0007669"/>
    <property type="project" value="TreeGrafter"/>
</dbReference>
<dbReference type="InterPro" id="IPR042266">
    <property type="entry name" value="PPPDE_sf"/>
</dbReference>
<dbReference type="InterPro" id="IPR008580">
    <property type="entry name" value="PPPDE_dom"/>
</dbReference>
<dbReference type="GO" id="GO:0101005">
    <property type="term" value="F:deubiquitinase activity"/>
    <property type="evidence" value="ECO:0007669"/>
    <property type="project" value="TreeGrafter"/>
</dbReference>
<dbReference type="PROSITE" id="PS51858">
    <property type="entry name" value="PPPDE"/>
    <property type="match status" value="1"/>
</dbReference>
<dbReference type="OrthoDB" id="449170at2759"/>
<dbReference type="Gene3D" id="3.90.1720.30">
    <property type="entry name" value="PPPDE domains"/>
    <property type="match status" value="1"/>
</dbReference>
<keyword evidence="2" id="KW-0645">Protease</keyword>
<evidence type="ECO:0000256" key="2">
    <source>
        <dbReference type="ARBA" id="ARBA00022670"/>
    </source>
</evidence>
<dbReference type="Pfam" id="PF05903">
    <property type="entry name" value="Peptidase_C97"/>
    <property type="match status" value="1"/>
</dbReference>
<accession>A0A812TJR1</accession>
<comment type="similarity">
    <text evidence="1">Belongs to the DeSI family.</text>
</comment>
<evidence type="ECO:0000313" key="5">
    <source>
        <dbReference type="EMBL" id="CAE7538859.1"/>
    </source>
</evidence>